<sequence>MTEPHTPLPALPPDDELDHLLRAYFRSQIPAVWPPAPAPEATATPSALQAQIAPPASSRPPSDTLRRPRYVLAASAIALLALGWFLIERHTAIVSHLPNPASGRGGNSMLPLTEASNPPVLQHLRKSPPAAPPHSPAKNQPADEPDTKRPPIKLP</sequence>
<proteinExistence type="predicted"/>
<evidence type="ECO:0000313" key="4">
    <source>
        <dbReference type="Proteomes" id="UP000542342"/>
    </source>
</evidence>
<gene>
    <name evidence="3" type="ORF">H0921_14275</name>
</gene>
<accession>A0A7V8VFZ1</accession>
<evidence type="ECO:0000256" key="2">
    <source>
        <dbReference type="SAM" id="Phobius"/>
    </source>
</evidence>
<keyword evidence="2" id="KW-0472">Membrane</keyword>
<dbReference type="RefSeq" id="WP_194539190.1">
    <property type="nucleotide sequence ID" value="NZ_JACEFB010000013.1"/>
</dbReference>
<organism evidence="3 4">
    <name type="scientific">Thermogemmata fonticola</name>
    <dbReference type="NCBI Taxonomy" id="2755323"/>
    <lineage>
        <taxon>Bacteria</taxon>
        <taxon>Pseudomonadati</taxon>
        <taxon>Planctomycetota</taxon>
        <taxon>Planctomycetia</taxon>
        <taxon>Gemmatales</taxon>
        <taxon>Gemmataceae</taxon>
        <taxon>Thermogemmata</taxon>
    </lineage>
</organism>
<keyword evidence="2" id="KW-1133">Transmembrane helix</keyword>
<protein>
    <submittedName>
        <fullName evidence="3">Uncharacterized protein</fullName>
    </submittedName>
</protein>
<dbReference type="EMBL" id="JACEFB010000013">
    <property type="protein sequence ID" value="MBA2227323.1"/>
    <property type="molecule type" value="Genomic_DNA"/>
</dbReference>
<name>A0A7V8VFZ1_9BACT</name>
<dbReference type="Proteomes" id="UP000542342">
    <property type="component" value="Unassembled WGS sequence"/>
</dbReference>
<evidence type="ECO:0000256" key="1">
    <source>
        <dbReference type="SAM" id="MobiDB-lite"/>
    </source>
</evidence>
<feature type="transmembrane region" description="Helical" evidence="2">
    <location>
        <begin position="70"/>
        <end position="87"/>
    </location>
</feature>
<keyword evidence="2" id="KW-0812">Transmembrane</keyword>
<feature type="region of interest" description="Disordered" evidence="1">
    <location>
        <begin position="96"/>
        <end position="155"/>
    </location>
</feature>
<evidence type="ECO:0000313" key="3">
    <source>
        <dbReference type="EMBL" id="MBA2227323.1"/>
    </source>
</evidence>
<reference evidence="3 4" key="1">
    <citation type="submission" date="2020-07" db="EMBL/GenBank/DDBJ databases">
        <title>Thermogemmata thermophila gen. nov., sp. nov., a novel moderate thermophilic planctomycete from a Kamchatka hot spring.</title>
        <authorList>
            <person name="Elcheninov A.G."/>
            <person name="Podosokorskaya O.A."/>
            <person name="Kovaleva O.L."/>
            <person name="Novikov A."/>
            <person name="Bonch-Osmolovskaya E.A."/>
            <person name="Toshchakov S.V."/>
            <person name="Kublanov I.V."/>
        </authorList>
    </citation>
    <scope>NUCLEOTIDE SEQUENCE [LARGE SCALE GENOMIC DNA]</scope>
    <source>
        <strain evidence="3 4">2918</strain>
    </source>
</reference>
<dbReference type="AlphaFoldDB" id="A0A7V8VFZ1"/>
<feature type="region of interest" description="Disordered" evidence="1">
    <location>
        <begin position="35"/>
        <end position="64"/>
    </location>
</feature>
<comment type="caution">
    <text evidence="3">The sequence shown here is derived from an EMBL/GenBank/DDBJ whole genome shotgun (WGS) entry which is preliminary data.</text>
</comment>
<keyword evidence="4" id="KW-1185">Reference proteome</keyword>